<dbReference type="OrthoDB" id="9781342at2"/>
<dbReference type="EMBL" id="SMKL01000100">
    <property type="protein sequence ID" value="TDC46376.1"/>
    <property type="molecule type" value="Genomic_DNA"/>
</dbReference>
<sequence length="525" mass="53517">MTGSPGGVVATPHTLSTRAGVQILQAGGNAVDAAIAACAVQGVVAPETCGIGGDLFALVHRPGDAAPLTLNASGRAGSGVDAAALRAAGHHEIPRGDAGAIPVPGCVDGWAELSSRLGRLGLAASLAPAIRLADEGFPASDDLVAAFRANAAELAGAEAARPMLAARGAGSTVVRPQLAATLRLVAEGGRAAFYEGTPGRAVTEAVGGAITADDLRRSQADWVEPLSADVWGATGWTVPPNSQGYLAVGACAVLERLGWTDDPGDPQSWHLQIEAHRALAAERDSVVVDPDRMPVDAGRLLDPARLDAVAASVDPAAARDRHPAALAAGGTAYLCVVDGAGMGVSLIQSNFHGIGSLVGAGSAGFLLHDRGRGFTLVEGHPGELAPGRRPLHTLSPTLWTRGSRLAMILGTRGGHVQPQLVQQVATFVLGAGLDPDEAQARPRWTVEPAPGALGMPAPSGSRVRVEPDVPARVVDGLRRRGHRVTPVEGPQSGWGPVSVIRIDDRAGWRLSARDPRVATTAVATA</sequence>
<evidence type="ECO:0000313" key="2">
    <source>
        <dbReference type="Proteomes" id="UP000295621"/>
    </source>
</evidence>
<protein>
    <submittedName>
        <fullName evidence="1">Gamma-glutamyltranspeptidase</fullName>
    </submittedName>
</protein>
<dbReference type="PANTHER" id="PTHR43881:SF1">
    <property type="entry name" value="GAMMA-GLUTAMYLTRANSPEPTIDASE (AFU_ORTHOLOGUE AFUA_4G13580)"/>
    <property type="match status" value="1"/>
</dbReference>
<dbReference type="PRINTS" id="PR01210">
    <property type="entry name" value="GGTRANSPTASE"/>
</dbReference>
<reference evidence="1 2" key="1">
    <citation type="submission" date="2019-02" db="EMBL/GenBank/DDBJ databases">
        <title>Draft genome sequences of novel Actinobacteria.</title>
        <authorList>
            <person name="Sahin N."/>
            <person name="Ay H."/>
            <person name="Saygin H."/>
        </authorList>
    </citation>
    <scope>NUCLEOTIDE SEQUENCE [LARGE SCALE GENOMIC DNA]</scope>
    <source>
        <strain evidence="1 2">KC603</strain>
    </source>
</reference>
<name>A0A4R4RBA2_9ACTN</name>
<gene>
    <name evidence="1" type="ORF">E1212_27095</name>
</gene>
<dbReference type="Proteomes" id="UP000295621">
    <property type="component" value="Unassembled WGS sequence"/>
</dbReference>
<dbReference type="InterPro" id="IPR043138">
    <property type="entry name" value="GGT_lsub"/>
</dbReference>
<comment type="caution">
    <text evidence="1">The sequence shown here is derived from an EMBL/GenBank/DDBJ whole genome shotgun (WGS) entry which is preliminary data.</text>
</comment>
<proteinExistence type="predicted"/>
<keyword evidence="2" id="KW-1185">Reference proteome</keyword>
<dbReference type="Gene3D" id="3.60.20.40">
    <property type="match status" value="1"/>
</dbReference>
<dbReference type="Pfam" id="PF01019">
    <property type="entry name" value="G_glu_transpept"/>
    <property type="match status" value="1"/>
</dbReference>
<dbReference type="InterPro" id="IPR029055">
    <property type="entry name" value="Ntn_hydrolases_N"/>
</dbReference>
<dbReference type="SUPFAM" id="SSF56235">
    <property type="entry name" value="N-terminal nucleophile aminohydrolases (Ntn hydrolases)"/>
    <property type="match status" value="1"/>
</dbReference>
<dbReference type="Gene3D" id="1.10.246.130">
    <property type="match status" value="1"/>
</dbReference>
<evidence type="ECO:0000313" key="1">
    <source>
        <dbReference type="EMBL" id="TDC46376.1"/>
    </source>
</evidence>
<accession>A0A4R4RBA2</accession>
<dbReference type="InterPro" id="IPR043137">
    <property type="entry name" value="GGT_ssub_C"/>
</dbReference>
<dbReference type="RefSeq" id="WP_131988322.1">
    <property type="nucleotide sequence ID" value="NZ_SMKL01000100.1"/>
</dbReference>
<organism evidence="1 2">
    <name type="scientific">Jiangella ureilytica</name>
    <dbReference type="NCBI Taxonomy" id="2530374"/>
    <lineage>
        <taxon>Bacteria</taxon>
        <taxon>Bacillati</taxon>
        <taxon>Actinomycetota</taxon>
        <taxon>Actinomycetes</taxon>
        <taxon>Jiangellales</taxon>
        <taxon>Jiangellaceae</taxon>
        <taxon>Jiangella</taxon>
    </lineage>
</organism>
<dbReference type="PANTHER" id="PTHR43881">
    <property type="entry name" value="GAMMA-GLUTAMYLTRANSPEPTIDASE (AFU_ORTHOLOGUE AFUA_4G13580)"/>
    <property type="match status" value="1"/>
</dbReference>
<dbReference type="InterPro" id="IPR052896">
    <property type="entry name" value="GGT-like_enzyme"/>
</dbReference>
<dbReference type="AlphaFoldDB" id="A0A4R4RBA2"/>